<feature type="compositionally biased region" description="Basic residues" evidence="2">
    <location>
        <begin position="86"/>
        <end position="109"/>
    </location>
</feature>
<dbReference type="GO" id="GO:0005634">
    <property type="term" value="C:nucleus"/>
    <property type="evidence" value="ECO:0007669"/>
    <property type="project" value="UniProtKB-UniRule"/>
</dbReference>
<feature type="compositionally biased region" description="Basic residues" evidence="2">
    <location>
        <begin position="65"/>
        <end position="77"/>
    </location>
</feature>
<evidence type="ECO:0000256" key="1">
    <source>
        <dbReference type="PROSITE-ProRule" id="PRU00267"/>
    </source>
</evidence>
<evidence type="ECO:0000313" key="5">
    <source>
        <dbReference type="Proteomes" id="UP000288716"/>
    </source>
</evidence>
<sequence>RSKSSRGSSASGRVSRRKRSRKGRPRRSRRGLNPFMKFAKKERGKIKRQRPNLSVTQVAKELGKRWRKLSPQQKKKYGAKDVGEGKKRRGGRSKKGKSKKSKKKSRRSQ</sequence>
<dbReference type="Pfam" id="PF00505">
    <property type="entry name" value="HMG_box"/>
    <property type="match status" value="1"/>
</dbReference>
<dbReference type="PRINTS" id="PR00886">
    <property type="entry name" value="HIGHMOBLTY12"/>
</dbReference>
<feature type="compositionally biased region" description="Low complexity" evidence="2">
    <location>
        <begin position="1"/>
        <end position="13"/>
    </location>
</feature>
<protein>
    <submittedName>
        <fullName evidence="4">High mobility group protein DSP1-like protein</fullName>
    </submittedName>
</protein>
<dbReference type="STRING" id="299467.A0A443SV01"/>
<proteinExistence type="predicted"/>
<dbReference type="Proteomes" id="UP000288716">
    <property type="component" value="Unassembled WGS sequence"/>
</dbReference>
<accession>A0A443SV01</accession>
<feature type="region of interest" description="Disordered" evidence="2">
    <location>
        <begin position="1"/>
        <end position="109"/>
    </location>
</feature>
<dbReference type="AlphaFoldDB" id="A0A443SV01"/>
<reference evidence="4 5" key="1">
    <citation type="journal article" date="2018" name="Gigascience">
        <title>Genomes of trombidid mites reveal novel predicted allergens and laterally-transferred genes associated with secondary metabolism.</title>
        <authorList>
            <person name="Dong X."/>
            <person name="Chaisiri K."/>
            <person name="Xia D."/>
            <person name="Armstrong S.D."/>
            <person name="Fang Y."/>
            <person name="Donnelly M.J."/>
            <person name="Kadowaki T."/>
            <person name="McGarry J.W."/>
            <person name="Darby A.C."/>
            <person name="Makepeace B.L."/>
        </authorList>
    </citation>
    <scope>NUCLEOTIDE SEQUENCE [LARGE SCALE GENOMIC DNA]</scope>
    <source>
        <strain evidence="4">UoL-UT</strain>
    </source>
</reference>
<feature type="non-terminal residue" evidence="4">
    <location>
        <position position="109"/>
    </location>
</feature>
<dbReference type="SMART" id="SM00398">
    <property type="entry name" value="HMG"/>
    <property type="match status" value="1"/>
</dbReference>
<feature type="compositionally biased region" description="Basic residues" evidence="2">
    <location>
        <begin position="14"/>
        <end position="30"/>
    </location>
</feature>
<evidence type="ECO:0000313" key="4">
    <source>
        <dbReference type="EMBL" id="RWS31342.1"/>
    </source>
</evidence>
<feature type="domain" description="HMG box" evidence="3">
    <location>
        <begin position="28"/>
        <end position="77"/>
    </location>
</feature>
<name>A0A443SV01_9ACAR</name>
<keyword evidence="5" id="KW-1185">Reference proteome</keyword>
<dbReference type="OrthoDB" id="1919336at2759"/>
<dbReference type="SUPFAM" id="SSF47095">
    <property type="entry name" value="HMG-box"/>
    <property type="match status" value="1"/>
</dbReference>
<dbReference type="InterPro" id="IPR009071">
    <property type="entry name" value="HMG_box_dom"/>
</dbReference>
<dbReference type="Gene3D" id="1.10.30.10">
    <property type="entry name" value="High mobility group box domain"/>
    <property type="match status" value="1"/>
</dbReference>
<dbReference type="InterPro" id="IPR036910">
    <property type="entry name" value="HMG_box_dom_sf"/>
</dbReference>
<dbReference type="VEuPathDB" id="VectorBase:LDEU000699"/>
<keyword evidence="1" id="KW-0539">Nucleus</keyword>
<dbReference type="CDD" id="cd00084">
    <property type="entry name" value="HMG-box_SF"/>
    <property type="match status" value="1"/>
</dbReference>
<feature type="non-terminal residue" evidence="4">
    <location>
        <position position="1"/>
    </location>
</feature>
<evidence type="ECO:0000256" key="2">
    <source>
        <dbReference type="SAM" id="MobiDB-lite"/>
    </source>
</evidence>
<dbReference type="PROSITE" id="PS50118">
    <property type="entry name" value="HMG_BOX_2"/>
    <property type="match status" value="1"/>
</dbReference>
<feature type="DNA-binding region" description="HMG box" evidence="1">
    <location>
        <begin position="28"/>
        <end position="77"/>
    </location>
</feature>
<dbReference type="EMBL" id="NCKV01000194">
    <property type="protein sequence ID" value="RWS31342.1"/>
    <property type="molecule type" value="Genomic_DNA"/>
</dbReference>
<organism evidence="4 5">
    <name type="scientific">Leptotrombidium deliense</name>
    <dbReference type="NCBI Taxonomy" id="299467"/>
    <lineage>
        <taxon>Eukaryota</taxon>
        <taxon>Metazoa</taxon>
        <taxon>Ecdysozoa</taxon>
        <taxon>Arthropoda</taxon>
        <taxon>Chelicerata</taxon>
        <taxon>Arachnida</taxon>
        <taxon>Acari</taxon>
        <taxon>Acariformes</taxon>
        <taxon>Trombidiformes</taxon>
        <taxon>Prostigmata</taxon>
        <taxon>Anystina</taxon>
        <taxon>Parasitengona</taxon>
        <taxon>Trombiculoidea</taxon>
        <taxon>Trombiculidae</taxon>
        <taxon>Leptotrombidium</taxon>
    </lineage>
</organism>
<comment type="caution">
    <text evidence="4">The sequence shown here is derived from an EMBL/GenBank/DDBJ whole genome shotgun (WGS) entry which is preliminary data.</text>
</comment>
<keyword evidence="1" id="KW-0238">DNA-binding</keyword>
<evidence type="ECO:0000259" key="3">
    <source>
        <dbReference type="PROSITE" id="PS50118"/>
    </source>
</evidence>
<dbReference type="GO" id="GO:0003677">
    <property type="term" value="F:DNA binding"/>
    <property type="evidence" value="ECO:0007669"/>
    <property type="project" value="UniProtKB-UniRule"/>
</dbReference>
<feature type="compositionally biased region" description="Basic residues" evidence="2">
    <location>
        <begin position="38"/>
        <end position="50"/>
    </location>
</feature>
<gene>
    <name evidence="4" type="ORF">B4U80_06011</name>
</gene>